<proteinExistence type="inferred from homology"/>
<protein>
    <submittedName>
        <fullName evidence="4">AMP-binding protein</fullName>
    </submittedName>
</protein>
<dbReference type="InterPro" id="IPR000873">
    <property type="entry name" value="AMP-dep_synth/lig_dom"/>
</dbReference>
<organism evidence="4 5">
    <name type="scientific">Streptomyces niphimycinicus</name>
    <dbReference type="NCBI Taxonomy" id="2842201"/>
    <lineage>
        <taxon>Bacteria</taxon>
        <taxon>Bacillati</taxon>
        <taxon>Actinomycetota</taxon>
        <taxon>Actinomycetes</taxon>
        <taxon>Kitasatosporales</taxon>
        <taxon>Streptomycetaceae</taxon>
        <taxon>Streptomyces</taxon>
    </lineage>
</organism>
<evidence type="ECO:0000256" key="2">
    <source>
        <dbReference type="SAM" id="MobiDB-lite"/>
    </source>
</evidence>
<dbReference type="PANTHER" id="PTHR22754:SF32">
    <property type="entry name" value="DISCO-INTERACTING PROTEIN 2"/>
    <property type="match status" value="1"/>
</dbReference>
<comment type="caution">
    <text evidence="4">The sequence shown here is derived from an EMBL/GenBank/DDBJ whole genome shotgun (WGS) entry which is preliminary data.</text>
</comment>
<sequence length="566" mass="60041">MHEAWVTDVLAGYANDHRPAHEYLRENGEWTAVSRHDLLRGVWSAARGWREAGLRPGDRVAVEATDPQVFVPAFLGALWTGVVPVPLPPPPAAGRHAAWSAHVTAMARIAQPRVIALRGDTEPPEGSGRPVALDSVVAAPPEELPPHNPEPDATAYLQFSSGSTGNPRAVPARMESVLANGLAIMHDGLRSDPAIDRGLSWLPLHHDMGLVGFVLAPLLARVPVSFIPTRFFVRDPGLWLSSMSERRATISFAPNFAFALSARRTSAERTAALDLGHVRVLGCGAEPINHAVLERFFSAFAPTGLAPEALMPCYGLAEATLAVALSPPDRLYRVDHVRTAALSAGQATPVGTDPTGEADPTDGGAGLPDPADGVSTLVGCGPPLPGYEIVIRDPHGDALGERAVGEVWVRGPSVAHGYVAAPQETRTSFLPDGWLRTGDLGYLAEGELFVTGRVKDLLILNGRNIDPQRVEWLAETVSGVRAGGVVACTRPGPQSEELVIVVECRTSAVSGLAPAVREAVATALGIPVHDVVAVRPGTVPKTTSGKPRRQETRRQYLEGVLHVQQG</sequence>
<dbReference type="Proteomes" id="UP000720508">
    <property type="component" value="Unassembled WGS sequence"/>
</dbReference>
<evidence type="ECO:0000313" key="5">
    <source>
        <dbReference type="Proteomes" id="UP000720508"/>
    </source>
</evidence>
<comment type="similarity">
    <text evidence="1">Belongs to the ATP-dependent AMP-binding enzyme family.</text>
</comment>
<feature type="region of interest" description="Disordered" evidence="2">
    <location>
        <begin position="142"/>
        <end position="168"/>
    </location>
</feature>
<accession>A0ABS6CUY7</accession>
<feature type="region of interest" description="Disordered" evidence="2">
    <location>
        <begin position="343"/>
        <end position="365"/>
    </location>
</feature>
<feature type="domain" description="AMP-dependent synthetase/ligase" evidence="3">
    <location>
        <begin position="18"/>
        <end position="418"/>
    </location>
</feature>
<dbReference type="PROSITE" id="PS00455">
    <property type="entry name" value="AMP_BINDING"/>
    <property type="match status" value="1"/>
</dbReference>
<dbReference type="EMBL" id="JAHLEM010000834">
    <property type="protein sequence ID" value="MBU3870717.1"/>
    <property type="molecule type" value="Genomic_DNA"/>
</dbReference>
<keyword evidence="5" id="KW-1185">Reference proteome</keyword>
<name>A0ABS6CUY7_9ACTN</name>
<gene>
    <name evidence="4" type="ORF">KN815_43745</name>
</gene>
<evidence type="ECO:0000256" key="1">
    <source>
        <dbReference type="ARBA" id="ARBA00006432"/>
    </source>
</evidence>
<reference evidence="4 5" key="1">
    <citation type="submission" date="2021-06" db="EMBL/GenBank/DDBJ databases">
        <authorList>
            <person name="Pan X."/>
        </authorList>
    </citation>
    <scope>NUCLEOTIDE SEQUENCE [LARGE SCALE GENOMIC DNA]</scope>
    <source>
        <strain evidence="4 5">4503</strain>
    </source>
</reference>
<feature type="compositionally biased region" description="Polar residues" evidence="2">
    <location>
        <begin position="157"/>
        <end position="166"/>
    </location>
</feature>
<dbReference type="PANTHER" id="PTHR22754">
    <property type="entry name" value="DISCO-INTERACTING PROTEIN 2 DIP2 -RELATED"/>
    <property type="match status" value="1"/>
</dbReference>
<dbReference type="InterPro" id="IPR020845">
    <property type="entry name" value="AMP-binding_CS"/>
</dbReference>
<dbReference type="RefSeq" id="WP_216347314.1">
    <property type="nucleotide sequence ID" value="NZ_JAHLEM010000834.1"/>
</dbReference>
<evidence type="ECO:0000313" key="4">
    <source>
        <dbReference type="EMBL" id="MBU3870717.1"/>
    </source>
</evidence>
<dbReference type="Pfam" id="PF00501">
    <property type="entry name" value="AMP-binding"/>
    <property type="match status" value="1"/>
</dbReference>
<evidence type="ECO:0000259" key="3">
    <source>
        <dbReference type="Pfam" id="PF00501"/>
    </source>
</evidence>